<comment type="caution">
    <text evidence="2">The sequence shown here is derived from an EMBL/GenBank/DDBJ whole genome shotgun (WGS) entry which is preliminary data.</text>
</comment>
<protein>
    <submittedName>
        <fullName evidence="2">Uncharacterized protein</fullName>
    </submittedName>
</protein>
<sequence length="62" mass="6726">PLILVESLCSCARLESAEAVHVKGLQFSAAPRVPYTAERHGASSRNQLPHGQLLSSDINHYV</sequence>
<feature type="non-terminal residue" evidence="2">
    <location>
        <position position="1"/>
    </location>
</feature>
<keyword evidence="3" id="KW-1185">Reference proteome</keyword>
<evidence type="ECO:0000313" key="3">
    <source>
        <dbReference type="Proteomes" id="UP001620514"/>
    </source>
</evidence>
<organism evidence="2 3">
    <name type="scientific">Caballeronia udeis</name>
    <dbReference type="NCBI Taxonomy" id="1232866"/>
    <lineage>
        <taxon>Bacteria</taxon>
        <taxon>Pseudomonadati</taxon>
        <taxon>Pseudomonadota</taxon>
        <taxon>Betaproteobacteria</taxon>
        <taxon>Burkholderiales</taxon>
        <taxon>Burkholderiaceae</taxon>
        <taxon>Caballeronia</taxon>
    </lineage>
</organism>
<feature type="region of interest" description="Disordered" evidence="1">
    <location>
        <begin position="36"/>
        <end position="62"/>
    </location>
</feature>
<dbReference type="EMBL" id="JBIYDN010000091">
    <property type="protein sequence ID" value="MFK4449085.1"/>
    <property type="molecule type" value="Genomic_DNA"/>
</dbReference>
<dbReference type="Proteomes" id="UP001620514">
    <property type="component" value="Unassembled WGS sequence"/>
</dbReference>
<proteinExistence type="predicted"/>
<accession>A0ABW8MZ96</accession>
<evidence type="ECO:0000313" key="2">
    <source>
        <dbReference type="EMBL" id="MFK4449085.1"/>
    </source>
</evidence>
<reference evidence="2 3" key="1">
    <citation type="submission" date="2024-11" db="EMBL/GenBank/DDBJ databases">
        <title>Using genomics to understand microbial adaptation to soil warming.</title>
        <authorList>
            <person name="Deangelis K.M. PhD."/>
        </authorList>
    </citation>
    <scope>NUCLEOTIDE SEQUENCE [LARGE SCALE GENOMIC DNA]</scope>
    <source>
        <strain evidence="2 3">GAS97</strain>
    </source>
</reference>
<feature type="compositionally biased region" description="Polar residues" evidence="1">
    <location>
        <begin position="43"/>
        <end position="62"/>
    </location>
</feature>
<dbReference type="RefSeq" id="WP_404615824.1">
    <property type="nucleotide sequence ID" value="NZ_JBIYDN010000091.1"/>
</dbReference>
<gene>
    <name evidence="2" type="ORF">ABH943_009134</name>
</gene>
<name>A0ABW8MZ96_9BURK</name>
<evidence type="ECO:0000256" key="1">
    <source>
        <dbReference type="SAM" id="MobiDB-lite"/>
    </source>
</evidence>